<dbReference type="Gramene" id="PVH64434">
    <property type="protein sequence ID" value="PVH64434"/>
    <property type="gene ID" value="PAHAL_2G266700"/>
</dbReference>
<evidence type="ECO:0000256" key="1">
    <source>
        <dbReference type="SAM" id="MobiDB-lite"/>
    </source>
</evidence>
<evidence type="ECO:0000313" key="2">
    <source>
        <dbReference type="EMBL" id="PVH64434.1"/>
    </source>
</evidence>
<organism evidence="2">
    <name type="scientific">Panicum hallii</name>
    <dbReference type="NCBI Taxonomy" id="206008"/>
    <lineage>
        <taxon>Eukaryota</taxon>
        <taxon>Viridiplantae</taxon>
        <taxon>Streptophyta</taxon>
        <taxon>Embryophyta</taxon>
        <taxon>Tracheophyta</taxon>
        <taxon>Spermatophyta</taxon>
        <taxon>Magnoliopsida</taxon>
        <taxon>Liliopsida</taxon>
        <taxon>Poales</taxon>
        <taxon>Poaceae</taxon>
        <taxon>PACMAD clade</taxon>
        <taxon>Panicoideae</taxon>
        <taxon>Panicodae</taxon>
        <taxon>Paniceae</taxon>
        <taxon>Panicinae</taxon>
        <taxon>Panicum</taxon>
        <taxon>Panicum sect. Panicum</taxon>
    </lineage>
</organism>
<name>A0A2T8KQJ2_9POAL</name>
<dbReference type="Proteomes" id="UP000243499">
    <property type="component" value="Chromosome 2"/>
</dbReference>
<dbReference type="AlphaFoldDB" id="A0A2T8KQJ2"/>
<accession>A0A2T8KQJ2</accession>
<proteinExistence type="predicted"/>
<sequence length="141" mass="15556">MAHADMGSPKRIARDKATRARRVPSTSPAGLPTRRVPRMGVTSLFLPRPVHYPSVPAAHQEPPRQHQGSKTTKGRPRPPSRGVQIIERARTATAPPPPPPRRRGVPATGRALLVHRRPLEKTDGEHYCLAPAGDTHYFWSP</sequence>
<dbReference type="EMBL" id="CM008047">
    <property type="protein sequence ID" value="PVH64434.1"/>
    <property type="molecule type" value="Genomic_DNA"/>
</dbReference>
<protein>
    <submittedName>
        <fullName evidence="2">Uncharacterized protein</fullName>
    </submittedName>
</protein>
<feature type="region of interest" description="Disordered" evidence="1">
    <location>
        <begin position="1"/>
        <end position="108"/>
    </location>
</feature>
<reference evidence="2" key="1">
    <citation type="submission" date="2018-04" db="EMBL/GenBank/DDBJ databases">
        <title>WGS assembly of Panicum hallii.</title>
        <authorList>
            <person name="Lovell J."/>
            <person name="Jenkins J."/>
            <person name="Lowry D."/>
            <person name="Mamidi S."/>
            <person name="Sreedasyam A."/>
            <person name="Weng X."/>
            <person name="Barry K."/>
            <person name="Bonette J."/>
            <person name="Campitelli B."/>
            <person name="Daum C."/>
            <person name="Gordon S."/>
            <person name="Gould B."/>
            <person name="Lipzen A."/>
            <person name="Macqueen A."/>
            <person name="Palacio-Mejia J."/>
            <person name="Plott C."/>
            <person name="Shakirov E."/>
            <person name="Shu S."/>
            <person name="Yoshinaga Y."/>
            <person name="Zane M."/>
            <person name="Rokhsar D."/>
            <person name="Grimwood J."/>
            <person name="Schmutz J."/>
            <person name="Juenger T."/>
        </authorList>
    </citation>
    <scope>NUCLEOTIDE SEQUENCE [LARGE SCALE GENOMIC DNA]</scope>
    <source>
        <strain evidence="2">FIL2</strain>
    </source>
</reference>
<gene>
    <name evidence="2" type="ORF">PAHAL_2G266700</name>
</gene>